<evidence type="ECO:0000313" key="5">
    <source>
        <dbReference type="Proteomes" id="UP001159659"/>
    </source>
</evidence>
<evidence type="ECO:0000256" key="1">
    <source>
        <dbReference type="SAM" id="SignalP"/>
    </source>
</evidence>
<dbReference type="EMBL" id="CAKLBC010000792">
    <property type="protein sequence ID" value="CAH0488304.1"/>
    <property type="molecule type" value="Genomic_DNA"/>
</dbReference>
<reference evidence="2 4" key="1">
    <citation type="submission" date="2021-11" db="EMBL/GenBank/DDBJ databases">
        <authorList>
            <person name="Islam A."/>
            <person name="Islam S."/>
            <person name="Flora M.S."/>
            <person name="Rahman M."/>
            <person name="Ziaur R.M."/>
            <person name="Epstein J.H."/>
            <person name="Hassan M."/>
            <person name="Klassen M."/>
            <person name="Woodard K."/>
            <person name="Webb A."/>
            <person name="Webby R.J."/>
            <person name="El Zowalaty M.E."/>
        </authorList>
    </citation>
    <scope>NUCLEOTIDE SEQUENCE [LARGE SCALE GENOMIC DNA]</scope>
    <source>
        <strain evidence="2">Pf1</strain>
    </source>
</reference>
<evidence type="ECO:0000313" key="3">
    <source>
        <dbReference type="EMBL" id="CAI5722177.1"/>
    </source>
</evidence>
<feature type="signal peptide" evidence="1">
    <location>
        <begin position="1"/>
        <end position="16"/>
    </location>
</feature>
<protein>
    <submittedName>
        <fullName evidence="3">Uncharacterized protein</fullName>
    </submittedName>
</protein>
<name>A0AAV0TIM6_9STRA</name>
<comment type="caution">
    <text evidence="3">The sequence shown here is derived from an EMBL/GenBank/DDBJ whole genome shotgun (WGS) entry which is preliminary data.</text>
</comment>
<dbReference type="Proteomes" id="UP001157938">
    <property type="component" value="Unassembled WGS sequence"/>
</dbReference>
<reference evidence="3" key="2">
    <citation type="submission" date="2022-12" db="EMBL/GenBank/DDBJ databases">
        <authorList>
            <person name="Webb A."/>
        </authorList>
    </citation>
    <scope>NUCLEOTIDE SEQUENCE</scope>
    <source>
        <strain evidence="3">Pf2</strain>
    </source>
</reference>
<feature type="chain" id="PRO_5043426690" evidence="1">
    <location>
        <begin position="17"/>
        <end position="108"/>
    </location>
</feature>
<proteinExistence type="predicted"/>
<dbReference type="Proteomes" id="UP001159659">
    <property type="component" value="Unassembled WGS sequence"/>
</dbReference>
<sequence length="108" mass="11636">MIHMTLQVLAIAVSACKKFVAIADAAGILSLYKISEVLLFGHSVVRTNGSDSVLCIKFATSEEEIGSNDAQDLVVIASLGILLRLGNLHRQSLSTNCLKMTKTFRVKS</sequence>
<accession>A0AAV0TIM6</accession>
<keyword evidence="1" id="KW-0732">Signal</keyword>
<dbReference type="EMBL" id="CANTFK010000666">
    <property type="protein sequence ID" value="CAI5722177.1"/>
    <property type="molecule type" value="Genomic_DNA"/>
</dbReference>
<gene>
    <name evidence="2" type="ORF">PFR001_LOCUS3793</name>
    <name evidence="3" type="ORF">PFR002_LOCUS4380</name>
</gene>
<organism evidence="3 5">
    <name type="scientific">Peronospora farinosa</name>
    <dbReference type="NCBI Taxonomy" id="134698"/>
    <lineage>
        <taxon>Eukaryota</taxon>
        <taxon>Sar</taxon>
        <taxon>Stramenopiles</taxon>
        <taxon>Oomycota</taxon>
        <taxon>Peronosporomycetes</taxon>
        <taxon>Peronosporales</taxon>
        <taxon>Peronosporaceae</taxon>
        <taxon>Peronospora</taxon>
    </lineage>
</organism>
<evidence type="ECO:0000313" key="4">
    <source>
        <dbReference type="Proteomes" id="UP001157938"/>
    </source>
</evidence>
<evidence type="ECO:0000313" key="2">
    <source>
        <dbReference type="EMBL" id="CAH0488304.1"/>
    </source>
</evidence>
<keyword evidence="4" id="KW-1185">Reference proteome</keyword>
<dbReference type="AlphaFoldDB" id="A0AAV0TIM6"/>